<dbReference type="EMBL" id="CAJZAG010000010">
    <property type="protein sequence ID" value="CAG9182267.1"/>
    <property type="molecule type" value="Genomic_DNA"/>
</dbReference>
<comment type="caution">
    <text evidence="1">The sequence shown here is derived from an EMBL/GenBank/DDBJ whole genome shotgun (WGS) entry which is preliminary data.</text>
</comment>
<reference evidence="1 2" key="1">
    <citation type="submission" date="2021-08" db="EMBL/GenBank/DDBJ databases">
        <authorList>
            <person name="Peeters C."/>
        </authorList>
    </citation>
    <scope>NUCLEOTIDE SEQUENCE [LARGE SCALE GENOMIC DNA]</scope>
    <source>
        <strain evidence="1 2">LMG 32289</strain>
    </source>
</reference>
<name>A0ABN7Z8I6_9BURK</name>
<evidence type="ECO:0000313" key="2">
    <source>
        <dbReference type="Proteomes" id="UP000706525"/>
    </source>
</evidence>
<proteinExistence type="predicted"/>
<dbReference type="Proteomes" id="UP000706525">
    <property type="component" value="Unassembled WGS sequence"/>
</dbReference>
<organism evidence="1 2">
    <name type="scientific">Cupriavidus pampae</name>
    <dbReference type="NCBI Taxonomy" id="659251"/>
    <lineage>
        <taxon>Bacteria</taxon>
        <taxon>Pseudomonadati</taxon>
        <taxon>Pseudomonadota</taxon>
        <taxon>Betaproteobacteria</taxon>
        <taxon>Burkholderiales</taxon>
        <taxon>Burkholderiaceae</taxon>
        <taxon>Cupriavidus</taxon>
    </lineage>
</organism>
<gene>
    <name evidence="1" type="ORF">LMG32289_05077</name>
</gene>
<dbReference type="Gene3D" id="3.15.10.40">
    <property type="entry name" value="Uncharacterised protein PF07273, DUF1439"/>
    <property type="match status" value="1"/>
</dbReference>
<dbReference type="InterPro" id="IPR010835">
    <property type="entry name" value="DUF1439"/>
</dbReference>
<dbReference type="Pfam" id="PF07273">
    <property type="entry name" value="DUF1439"/>
    <property type="match status" value="1"/>
</dbReference>
<accession>A0ABN7Z8I6</accession>
<evidence type="ECO:0000313" key="1">
    <source>
        <dbReference type="EMBL" id="CAG9182267.1"/>
    </source>
</evidence>
<keyword evidence="2" id="KW-1185">Reference proteome</keyword>
<sequence length="198" mass="21590">MPTLRDILPALGRPLTSPRALMLGVCIAALCGAAHAGYNIWTGEFTFSKDELQSAVDKRFPASLRYGELVNVQLSHPRLTLDGNTNRVTTLVDAALTNTLLPSPPINGSLALISGVRYDATRRAVLLDNPTVEQVQVQGMPQYNQQLNAIGAVVAQQLLKDYPLYTFKPEELRVNGTEIEPGAITMAPEGIRVQIKQR</sequence>
<evidence type="ECO:0008006" key="3">
    <source>
        <dbReference type="Google" id="ProtNLM"/>
    </source>
</evidence>
<protein>
    <recommendedName>
        <fullName evidence="3">DUF1439 domain-containing protein</fullName>
    </recommendedName>
</protein>